<sequence>MYDRGSRNASSPIRRQVPDAKYPDGMSAEQNSGCETSGSLAKVHKPYYVIPTACHSPRFAALQWCIRTLILLTFQICLWQRTSQLQFFMFLSFPLLCHGFQRTLLNLELIW</sequence>
<organism evidence="2">
    <name type="scientific">Vitis vinifera</name>
    <name type="common">Grape</name>
    <dbReference type="NCBI Taxonomy" id="29760"/>
    <lineage>
        <taxon>Eukaryota</taxon>
        <taxon>Viridiplantae</taxon>
        <taxon>Streptophyta</taxon>
        <taxon>Embryophyta</taxon>
        <taxon>Tracheophyta</taxon>
        <taxon>Spermatophyta</taxon>
        <taxon>Magnoliopsida</taxon>
        <taxon>eudicotyledons</taxon>
        <taxon>Gunneridae</taxon>
        <taxon>Pentapetalae</taxon>
        <taxon>rosids</taxon>
        <taxon>Vitales</taxon>
        <taxon>Vitaceae</taxon>
        <taxon>Viteae</taxon>
        <taxon>Vitis</taxon>
    </lineage>
</organism>
<protein>
    <submittedName>
        <fullName evidence="2">Uncharacterized protein</fullName>
    </submittedName>
</protein>
<evidence type="ECO:0000256" key="1">
    <source>
        <dbReference type="SAM" id="MobiDB-lite"/>
    </source>
</evidence>
<evidence type="ECO:0000313" key="2">
    <source>
        <dbReference type="EMBL" id="CAN75344.1"/>
    </source>
</evidence>
<accession>A5C6N3</accession>
<dbReference type="EMBL" id="AM484139">
    <property type="protein sequence ID" value="CAN75344.1"/>
    <property type="molecule type" value="Genomic_DNA"/>
</dbReference>
<feature type="region of interest" description="Disordered" evidence="1">
    <location>
        <begin position="1"/>
        <end position="38"/>
    </location>
</feature>
<proteinExistence type="predicted"/>
<gene>
    <name evidence="2" type="ORF">VITISV_031487</name>
</gene>
<reference evidence="2" key="1">
    <citation type="journal article" date="2007" name="PLoS ONE">
        <title>The first genome sequence of an elite grapevine cultivar (Pinot noir Vitis vinifera L.): coping with a highly heterozygous genome.</title>
        <authorList>
            <person name="Velasco R."/>
            <person name="Zharkikh A."/>
            <person name="Troggio M."/>
            <person name="Cartwright D.A."/>
            <person name="Cestaro A."/>
            <person name="Pruss D."/>
            <person name="Pindo M."/>
            <person name="FitzGerald L.M."/>
            <person name="Vezzulli S."/>
            <person name="Reid J."/>
            <person name="Malacarne G."/>
            <person name="Iliev D."/>
            <person name="Coppola G."/>
            <person name="Wardell B."/>
            <person name="Micheletti D."/>
            <person name="Macalma T."/>
            <person name="Facci M."/>
            <person name="Mitchell J.T."/>
            <person name="Perazzolli M."/>
            <person name="Eldredge G."/>
            <person name="Gatto P."/>
            <person name="Oyzerski R."/>
            <person name="Moretto M."/>
            <person name="Gutin N."/>
            <person name="Stefanini M."/>
            <person name="Chen Y."/>
            <person name="Segala C."/>
            <person name="Davenport C."/>
            <person name="Dematte L."/>
            <person name="Mraz A."/>
            <person name="Battilana J."/>
            <person name="Stormo K."/>
            <person name="Costa F."/>
            <person name="Tao Q."/>
            <person name="Si-Ammour A."/>
            <person name="Harkins T."/>
            <person name="Lackey A."/>
            <person name="Perbost C."/>
            <person name="Taillon B."/>
            <person name="Stella A."/>
            <person name="Solovyev V."/>
            <person name="Fawcett J.A."/>
            <person name="Sterck L."/>
            <person name="Vandepoele K."/>
            <person name="Grando S.M."/>
            <person name="Toppo S."/>
            <person name="Moser C."/>
            <person name="Lanchbury J."/>
            <person name="Bogden R."/>
            <person name="Skolnick M."/>
            <person name="Sgaramella V."/>
            <person name="Bhatnagar S.K."/>
            <person name="Fontana P."/>
            <person name="Gutin A."/>
            <person name="Van de Peer Y."/>
            <person name="Salamini F."/>
            <person name="Viola R."/>
        </authorList>
    </citation>
    <scope>NUCLEOTIDE SEQUENCE</scope>
</reference>
<name>A5C6N3_VITVI</name>
<feature type="compositionally biased region" description="Polar residues" evidence="1">
    <location>
        <begin position="28"/>
        <end position="38"/>
    </location>
</feature>
<dbReference type="AlphaFoldDB" id="A5C6N3"/>